<feature type="region of interest" description="Disordered" evidence="2">
    <location>
        <begin position="1028"/>
        <end position="1056"/>
    </location>
</feature>
<dbReference type="GO" id="GO:0000127">
    <property type="term" value="C:transcription factor TFIIIC complex"/>
    <property type="evidence" value="ECO:0007669"/>
    <property type="project" value="TreeGrafter"/>
</dbReference>
<reference evidence="3 4" key="1">
    <citation type="submission" date="2020-10" db="EMBL/GenBank/DDBJ databases">
        <title>Connecting structure to function with the recovery of over 1000 high-quality activated sludge metagenome-assembled genomes encoding full-length rRNA genes using long-read sequencing.</title>
        <authorList>
            <person name="Singleton C.M."/>
            <person name="Petriglieri F."/>
            <person name="Kristensen J.M."/>
            <person name="Kirkegaard R.H."/>
            <person name="Michaelsen T.Y."/>
            <person name="Andersen M.H."/>
            <person name="Karst S.M."/>
            <person name="Dueholm M.S."/>
            <person name="Nielsen P.H."/>
            <person name="Albertsen M."/>
        </authorList>
    </citation>
    <scope>NUCLEOTIDE SEQUENCE [LARGE SCALE GENOMIC DNA]</scope>
    <source>
        <strain evidence="3">Ribe_18-Q3-R11-54_MAXAC.273</strain>
    </source>
</reference>
<organism evidence="3 4">
    <name type="scientific">Candidatus Opimibacter skivensis</name>
    <dbReference type="NCBI Taxonomy" id="2982028"/>
    <lineage>
        <taxon>Bacteria</taxon>
        <taxon>Pseudomonadati</taxon>
        <taxon>Bacteroidota</taxon>
        <taxon>Saprospiria</taxon>
        <taxon>Saprospirales</taxon>
        <taxon>Saprospiraceae</taxon>
        <taxon>Candidatus Opimibacter</taxon>
    </lineage>
</organism>
<dbReference type="PANTHER" id="PTHR23082:SF0">
    <property type="entry name" value="GENERAL TRANSCRIPTION FACTOR 3C POLYPEPTIDE 3"/>
    <property type="match status" value="1"/>
</dbReference>
<evidence type="ECO:0000256" key="2">
    <source>
        <dbReference type="SAM" id="MobiDB-lite"/>
    </source>
</evidence>
<dbReference type="InterPro" id="IPR019734">
    <property type="entry name" value="TPR_rpt"/>
</dbReference>
<name>A0A9D7XMF0_9BACT</name>
<comment type="caution">
    <text evidence="3">The sequence shown here is derived from an EMBL/GenBank/DDBJ whole genome shotgun (WGS) entry which is preliminary data.</text>
</comment>
<feature type="repeat" description="TPR" evidence="1">
    <location>
        <begin position="760"/>
        <end position="793"/>
    </location>
</feature>
<dbReference type="InterPro" id="IPR011990">
    <property type="entry name" value="TPR-like_helical_dom_sf"/>
</dbReference>
<protein>
    <submittedName>
        <fullName evidence="3">Tetratricopeptide repeat protein</fullName>
    </submittedName>
</protein>
<evidence type="ECO:0000313" key="4">
    <source>
        <dbReference type="Proteomes" id="UP000808337"/>
    </source>
</evidence>
<dbReference type="SUPFAM" id="SSF48452">
    <property type="entry name" value="TPR-like"/>
    <property type="match status" value="3"/>
</dbReference>
<feature type="repeat" description="TPR" evidence="1">
    <location>
        <begin position="685"/>
        <end position="718"/>
    </location>
</feature>
<dbReference type="SMART" id="SM00028">
    <property type="entry name" value="TPR"/>
    <property type="match status" value="9"/>
</dbReference>
<feature type="compositionally biased region" description="Basic and acidic residues" evidence="2">
    <location>
        <begin position="1028"/>
        <end position="1038"/>
    </location>
</feature>
<dbReference type="Proteomes" id="UP000808337">
    <property type="component" value="Unassembled WGS sequence"/>
</dbReference>
<proteinExistence type="predicted"/>
<dbReference type="Gene3D" id="1.25.40.10">
    <property type="entry name" value="Tetratricopeptide repeat domain"/>
    <property type="match status" value="5"/>
</dbReference>
<evidence type="ECO:0000313" key="3">
    <source>
        <dbReference type="EMBL" id="MBK9981115.1"/>
    </source>
</evidence>
<gene>
    <name evidence="3" type="ORF">IPP15_01590</name>
</gene>
<sequence length="1056" mass="119862">MKTYHKSPSWDLEANKFHKLIIKALSLLLLFCYTSTTLSAQQTVLYQNAEIDFARLVKEYEQGLYGRSARSADKFLATYLDPSLEQFHLEAELYRLRSLLRMDKPGAIKEILLFSEYHEPEVVAQQAIMIIGEDAFDKHQYEDAIKYLSKVNADILNSDERSARSFKLGYSLFVRKDFTNAAAYFDETKDVRNKYFYPSNYYYGMTQYFNGHYDDAIRSFELVAPSDFYKDYIPYYITQIHFNNKEFQKVIGYGNQAISSPTVLNKTEIRQLIGQAYFETGDYAAAIPHLAYVNQHSDKLREDDFYQLGISYYNTGDYQKAIPVFLEIRNQTGVKAQYANYYLGQSYLKTGDKISARNSLMNASKMNDVPSITAEATYHYGRLSAEAGDDVEAIRVLQTIPPSSPVYTESQNTLAGILTNTGDYSLAVRELEAMKNLTPTLKIAYQKVTLFRAEQLIQEGNEDDASVLLDKSLKNAYDKSIQTRALFWKGELAHLSGNYAESLKWYDQYFVLVDDAKNIPPQQSKPIAQYNQGYNYLRSGDFILAQGNFENALTGIESMSLTGAQNALIKNQIFPDVVLRAGDAAFKRLQYDKANQYYDQSIRNRYPGYDYAKYQKAIIKGLQNKPQEKIALLEELADGMPESLWADDALYQAGNTYQELNQIPKAISSYERIVNQFKTRSPLLHPALLRLGLLSYNTEQYEASLKYYKTVFQYNPDPQTAKEAMAAIQEIYVNQLDKPQAFFDFAGTIPGYSVTGTEKDSILYSAAENHYADGDYDKAVLSFQQYIDQNPTGAYTLKAKFLKAESLSLQKKYSDALTAYEVVIKLGQSPYLASSLFKAALISYNQQQDMARAYTYYAQYIPLAETDEQQYDATLGALRSAFKLKKPDEVYSMASKIIAHPKATDDIRALAHYYSATMALTTESFDKALESFNSVIRINSAELAAESRYQIADIYAKRGEAEVGAKLAEEAARANVGYPFWVAKSLILLSDIKFSQGDLLNARAILEAILENFKGDETIMKEASEKLDKVKAQEENKSRIKPTGSDTLELQNPHKD</sequence>
<dbReference type="AlphaFoldDB" id="A0A9D7XMF0"/>
<dbReference type="InterPro" id="IPR039340">
    <property type="entry name" value="Tfc4/TFIIIC-102/Sfc4"/>
</dbReference>
<dbReference type="Pfam" id="PF13432">
    <property type="entry name" value="TPR_16"/>
    <property type="match status" value="2"/>
</dbReference>
<keyword evidence="1" id="KW-0802">TPR repeat</keyword>
<dbReference type="Pfam" id="PF13181">
    <property type="entry name" value="TPR_8"/>
    <property type="match status" value="1"/>
</dbReference>
<dbReference type="SUPFAM" id="SSF81901">
    <property type="entry name" value="HCP-like"/>
    <property type="match status" value="2"/>
</dbReference>
<dbReference type="Pfam" id="PF13174">
    <property type="entry name" value="TPR_6"/>
    <property type="match status" value="1"/>
</dbReference>
<evidence type="ECO:0000256" key="1">
    <source>
        <dbReference type="PROSITE-ProRule" id="PRU00339"/>
    </source>
</evidence>
<dbReference type="GO" id="GO:0006383">
    <property type="term" value="P:transcription by RNA polymerase III"/>
    <property type="evidence" value="ECO:0007669"/>
    <property type="project" value="InterPro"/>
</dbReference>
<dbReference type="PANTHER" id="PTHR23082">
    <property type="entry name" value="TRANSCRIPTION INITIATION FACTOR IIIC TFIIIC , POLYPEPTIDE 3-RELATED"/>
    <property type="match status" value="1"/>
</dbReference>
<accession>A0A9D7XMF0</accession>
<dbReference type="EMBL" id="JADKGY010000001">
    <property type="protein sequence ID" value="MBK9981115.1"/>
    <property type="molecule type" value="Genomic_DNA"/>
</dbReference>
<dbReference type="PROSITE" id="PS50005">
    <property type="entry name" value="TPR"/>
    <property type="match status" value="2"/>
</dbReference>